<proteinExistence type="predicted"/>
<protein>
    <submittedName>
        <fullName evidence="2">Uncharacterized protein</fullName>
    </submittedName>
</protein>
<gene>
    <name evidence="2" type="ORF">MFLAVUS_008396</name>
</gene>
<accession>A0ABP9Z701</accession>
<name>A0ABP9Z701_9FUNG</name>
<feature type="signal peptide" evidence="1">
    <location>
        <begin position="1"/>
        <end position="16"/>
    </location>
</feature>
<dbReference type="EMBL" id="BAABUK010000023">
    <property type="protein sequence ID" value="GAA5814893.1"/>
    <property type="molecule type" value="Genomic_DNA"/>
</dbReference>
<reference evidence="2 3" key="1">
    <citation type="submission" date="2024-04" db="EMBL/GenBank/DDBJ databases">
        <title>genome sequences of Mucor flavus KT1a and Helicostylum pulchrum KT1b strains isolated from the surface of a dry-aged beef.</title>
        <authorList>
            <person name="Toyotome T."/>
            <person name="Hosono M."/>
            <person name="Torimaru M."/>
            <person name="Fukuda K."/>
            <person name="Mikami N."/>
        </authorList>
    </citation>
    <scope>NUCLEOTIDE SEQUENCE [LARGE SCALE GENOMIC DNA]</scope>
    <source>
        <strain evidence="2 3">KT1a</strain>
    </source>
</reference>
<evidence type="ECO:0000256" key="1">
    <source>
        <dbReference type="SAM" id="SignalP"/>
    </source>
</evidence>
<evidence type="ECO:0000313" key="2">
    <source>
        <dbReference type="EMBL" id="GAA5814893.1"/>
    </source>
</evidence>
<comment type="caution">
    <text evidence="2">The sequence shown here is derived from an EMBL/GenBank/DDBJ whole genome shotgun (WGS) entry which is preliminary data.</text>
</comment>
<organism evidence="2 3">
    <name type="scientific">Mucor flavus</name>
    <dbReference type="NCBI Taxonomy" id="439312"/>
    <lineage>
        <taxon>Eukaryota</taxon>
        <taxon>Fungi</taxon>
        <taxon>Fungi incertae sedis</taxon>
        <taxon>Mucoromycota</taxon>
        <taxon>Mucoromycotina</taxon>
        <taxon>Mucoromycetes</taxon>
        <taxon>Mucorales</taxon>
        <taxon>Mucorineae</taxon>
        <taxon>Mucoraceae</taxon>
        <taxon>Mucor</taxon>
    </lineage>
</organism>
<keyword evidence="3" id="KW-1185">Reference proteome</keyword>
<feature type="chain" id="PRO_5046379944" evidence="1">
    <location>
        <begin position="17"/>
        <end position="188"/>
    </location>
</feature>
<evidence type="ECO:0000313" key="3">
    <source>
        <dbReference type="Proteomes" id="UP001473302"/>
    </source>
</evidence>
<keyword evidence="1" id="KW-0732">Signal</keyword>
<sequence>MKLIYAIAATFALVNAATIEPRAELGEALMMYGYNPPRVNPDYCVGFRIDYPTSPGLAFEGGSIQQVKWTVDEDIVHSPNIITRIRILNSTQHNQFIIGENMTLYREANTGEATFPLNVEDVSGLYHYRIMVNYVGTAVHCVYESIPFTILQNPYKKYIAAGPAKVAPSGPYELYSLVPDDSYVNTKV</sequence>
<dbReference type="Proteomes" id="UP001473302">
    <property type="component" value="Unassembled WGS sequence"/>
</dbReference>